<evidence type="ECO:0000313" key="3">
    <source>
        <dbReference type="Proteomes" id="UP000640274"/>
    </source>
</evidence>
<organism evidence="2 3">
    <name type="scientific">Paenibacillus roseus</name>
    <dbReference type="NCBI Taxonomy" id="2798579"/>
    <lineage>
        <taxon>Bacteria</taxon>
        <taxon>Bacillati</taxon>
        <taxon>Bacillota</taxon>
        <taxon>Bacilli</taxon>
        <taxon>Bacillales</taxon>
        <taxon>Paenibacillaceae</taxon>
        <taxon>Paenibacillus</taxon>
    </lineage>
</organism>
<dbReference type="InterPro" id="IPR014966">
    <property type="entry name" value="FRG-dom"/>
</dbReference>
<sequence>MDFFFFFFFTNPYENPYIKKACEMMFADKLLKDGYCDIGQFLRLQFKKEEMYARLKEAGSPFAELYGKSYPKQATLAAELSDFIDNSLKYRDPDSLSYLEAQALLNWIFRSASNSGDREGIVKDLIQGLGAEYGSKDDYLVSQGSIIFNQSRVEIHFVRSIEDFNQSIKKTGIHNDGFYYRGHSQVNFTLTPSVMRRKSWREHECDMYNELKIQCPQDFEKIKTHLDVLVHMQHYGLPTRLLDITRNPLVAMYFACEQDSGTFGEIIAFKVDRKNIKYPNSDTISLLASLPLFSSEDQASFSKYAADPEIDKREFNYKIDRLLHEVKSEKPAFRDEVNKEDLLNCFVVLSPKANNRIIKQDGAFIICGLAEDNSLALNTLRYKDSASKSVVYIVDNKAEILEQLQRFSINKANLFPEIDDVADFIKNKF</sequence>
<dbReference type="EMBL" id="JAELUP010000107">
    <property type="protein sequence ID" value="MBJ6363769.1"/>
    <property type="molecule type" value="Genomic_DNA"/>
</dbReference>
<proteinExistence type="predicted"/>
<evidence type="ECO:0000313" key="2">
    <source>
        <dbReference type="EMBL" id="MBJ6363769.1"/>
    </source>
</evidence>
<evidence type="ECO:0000259" key="1">
    <source>
        <dbReference type="SMART" id="SM00901"/>
    </source>
</evidence>
<gene>
    <name evidence="2" type="ORF">JFN88_21385</name>
</gene>
<feature type="domain" description="FRG" evidence="1">
    <location>
        <begin position="174"/>
        <end position="267"/>
    </location>
</feature>
<dbReference type="SMART" id="SM00901">
    <property type="entry name" value="FRG"/>
    <property type="match status" value="1"/>
</dbReference>
<accession>A0A934J8I8</accession>
<dbReference type="RefSeq" id="WP_199021367.1">
    <property type="nucleotide sequence ID" value="NZ_JAELUP010000107.1"/>
</dbReference>
<dbReference type="AlphaFoldDB" id="A0A934J8I8"/>
<comment type="caution">
    <text evidence="2">The sequence shown here is derived from an EMBL/GenBank/DDBJ whole genome shotgun (WGS) entry which is preliminary data.</text>
</comment>
<reference evidence="2" key="1">
    <citation type="submission" date="2020-12" db="EMBL/GenBank/DDBJ databases">
        <authorList>
            <person name="Huq M.A."/>
        </authorList>
    </citation>
    <scope>NUCLEOTIDE SEQUENCE</scope>
    <source>
        <strain evidence="2">MAHUQ-46</strain>
    </source>
</reference>
<dbReference type="Pfam" id="PF08867">
    <property type="entry name" value="FRG"/>
    <property type="match status" value="1"/>
</dbReference>
<dbReference type="Proteomes" id="UP000640274">
    <property type="component" value="Unassembled WGS sequence"/>
</dbReference>
<keyword evidence="3" id="KW-1185">Reference proteome</keyword>
<name>A0A934J8I8_9BACL</name>
<protein>
    <submittedName>
        <fullName evidence="2">FRG domain-containing protein</fullName>
    </submittedName>
</protein>